<dbReference type="EC" id="3.2.1.14" evidence="2"/>
<dbReference type="Pfam" id="PF00704">
    <property type="entry name" value="Glyco_hydro_18"/>
    <property type="match status" value="1"/>
</dbReference>
<dbReference type="PROSITE" id="PS01095">
    <property type="entry name" value="GH18_1"/>
    <property type="match status" value="1"/>
</dbReference>
<dbReference type="EMBL" id="FNRI01000003">
    <property type="protein sequence ID" value="SEA42692.1"/>
    <property type="molecule type" value="Genomic_DNA"/>
</dbReference>
<reference evidence="9 10" key="1">
    <citation type="submission" date="2016-10" db="EMBL/GenBank/DDBJ databases">
        <authorList>
            <person name="de Groot N.N."/>
        </authorList>
    </citation>
    <scope>NUCLEOTIDE SEQUENCE [LARGE SCALE GENOMIC DNA]</scope>
    <source>
        <strain evidence="9 10">DSM 25383</strain>
    </source>
</reference>
<dbReference type="OrthoDB" id="9775889at2"/>
<gene>
    <name evidence="9" type="ORF">SAMN05444145_103223</name>
</gene>
<dbReference type="Gene3D" id="3.40.5.30">
    <property type="entry name" value="(Trans)glycosidases - domain 2"/>
    <property type="match status" value="1"/>
</dbReference>
<dbReference type="SMART" id="SM00636">
    <property type="entry name" value="Glyco_18"/>
    <property type="match status" value="1"/>
</dbReference>
<dbReference type="AlphaFoldDB" id="A0A1H4B488"/>
<dbReference type="InterPro" id="IPR011583">
    <property type="entry name" value="Chitinase_II/V-like_cat"/>
</dbReference>
<dbReference type="InterPro" id="IPR017853">
    <property type="entry name" value="GH"/>
</dbReference>
<dbReference type="GO" id="GO:0006032">
    <property type="term" value="P:chitin catabolic process"/>
    <property type="evidence" value="ECO:0007669"/>
    <property type="project" value="TreeGrafter"/>
</dbReference>
<dbReference type="GO" id="GO:0005975">
    <property type="term" value="P:carbohydrate metabolic process"/>
    <property type="evidence" value="ECO:0007669"/>
    <property type="project" value="InterPro"/>
</dbReference>
<dbReference type="Gene3D" id="3.20.20.80">
    <property type="entry name" value="Glycosidases"/>
    <property type="match status" value="1"/>
</dbReference>
<dbReference type="PROSITE" id="PS51910">
    <property type="entry name" value="GH18_2"/>
    <property type="match status" value="1"/>
</dbReference>
<feature type="chain" id="PRO_5010303660" description="chitinase" evidence="7">
    <location>
        <begin position="20"/>
        <end position="349"/>
    </location>
</feature>
<accession>A0A1H4B488</accession>
<sequence length="349" mass="37698">MKNAFFSYFLFPLTLVSLASCSSCSSSSDEGHDGPKPSVSRCIVAGYSNAGRISSASPADYPYLKYPTRVYCFGISPDAQGVWYVNPERERQQNTVRAAMTSSQEAFLVVGGGATAGNMYRMGTDPAKRAAFARAVVEYAHARGFDGIDVDWETDWSSEPFLHVPEDDMVDLLQQIRARMAELPVGTKVRQLTAALSSSTRGQSMGGRIADYVDHINVMIYDTYGTEEEGYPHAPMRVLKESLAGYAAAGVPNSKIIVGVPFYGGDKSVSPVITQPYNTLCAMAGGAITASSNSYGGYAFNGVDLMKEKTQYVLDNGYAGLTIWELSQDVAYDSSLSLLRAIKSVADIK</sequence>
<dbReference type="GO" id="GO:0005576">
    <property type="term" value="C:extracellular region"/>
    <property type="evidence" value="ECO:0007669"/>
    <property type="project" value="TreeGrafter"/>
</dbReference>
<feature type="domain" description="GH18" evidence="8">
    <location>
        <begin position="42"/>
        <end position="349"/>
    </location>
</feature>
<dbReference type="PANTHER" id="PTHR11177:SF317">
    <property type="entry name" value="CHITINASE 12-RELATED"/>
    <property type="match status" value="1"/>
</dbReference>
<dbReference type="PANTHER" id="PTHR11177">
    <property type="entry name" value="CHITINASE"/>
    <property type="match status" value="1"/>
</dbReference>
<name>A0A1H4B488_9BACT</name>
<comment type="catalytic activity">
    <reaction evidence="1">
        <text>Random endo-hydrolysis of N-acetyl-beta-D-glucosaminide (1-&gt;4)-beta-linkages in chitin and chitodextrins.</text>
        <dbReference type="EC" id="3.2.1.14"/>
    </reaction>
</comment>
<comment type="similarity">
    <text evidence="6">Belongs to the glycosyl hydrolase 18 family.</text>
</comment>
<dbReference type="STRING" id="1033731.SAMN05444145_103223"/>
<evidence type="ECO:0000256" key="2">
    <source>
        <dbReference type="ARBA" id="ARBA00012729"/>
    </source>
</evidence>
<protein>
    <recommendedName>
        <fullName evidence="2">chitinase</fullName>
        <ecNumber evidence="2">3.2.1.14</ecNumber>
    </recommendedName>
</protein>
<dbReference type="GO" id="GO:0008843">
    <property type="term" value="F:endochitinase activity"/>
    <property type="evidence" value="ECO:0007669"/>
    <property type="project" value="UniProtKB-EC"/>
</dbReference>
<evidence type="ECO:0000313" key="9">
    <source>
        <dbReference type="EMBL" id="SEA42692.1"/>
    </source>
</evidence>
<evidence type="ECO:0000313" key="10">
    <source>
        <dbReference type="Proteomes" id="UP000183253"/>
    </source>
</evidence>
<evidence type="ECO:0000256" key="7">
    <source>
        <dbReference type="SAM" id="SignalP"/>
    </source>
</evidence>
<keyword evidence="10" id="KW-1185">Reference proteome</keyword>
<keyword evidence="7" id="KW-0732">Signal</keyword>
<evidence type="ECO:0000256" key="6">
    <source>
        <dbReference type="RuleBase" id="RU004453"/>
    </source>
</evidence>
<evidence type="ECO:0000256" key="1">
    <source>
        <dbReference type="ARBA" id="ARBA00000822"/>
    </source>
</evidence>
<dbReference type="GO" id="GO:0008061">
    <property type="term" value="F:chitin binding"/>
    <property type="evidence" value="ECO:0007669"/>
    <property type="project" value="InterPro"/>
</dbReference>
<dbReference type="SUPFAM" id="SSF51445">
    <property type="entry name" value="(Trans)glycosidases"/>
    <property type="match status" value="1"/>
</dbReference>
<feature type="signal peptide" evidence="7">
    <location>
        <begin position="1"/>
        <end position="19"/>
    </location>
</feature>
<dbReference type="InterPro" id="IPR001579">
    <property type="entry name" value="Glyco_hydro_18_chit_AS"/>
</dbReference>
<proteinExistence type="inferred from homology"/>
<dbReference type="Proteomes" id="UP000183253">
    <property type="component" value="Unassembled WGS sequence"/>
</dbReference>
<keyword evidence="4 5" id="KW-0326">Glycosidase</keyword>
<evidence type="ECO:0000256" key="3">
    <source>
        <dbReference type="ARBA" id="ARBA00022801"/>
    </source>
</evidence>
<evidence type="ECO:0000256" key="5">
    <source>
        <dbReference type="RuleBase" id="RU000489"/>
    </source>
</evidence>
<dbReference type="RefSeq" id="WP_010261711.1">
    <property type="nucleotide sequence ID" value="NZ_CAEG01000010.1"/>
</dbReference>
<evidence type="ECO:0000256" key="4">
    <source>
        <dbReference type="ARBA" id="ARBA00023295"/>
    </source>
</evidence>
<evidence type="ECO:0000259" key="8">
    <source>
        <dbReference type="PROSITE" id="PS51910"/>
    </source>
</evidence>
<dbReference type="InterPro" id="IPR050314">
    <property type="entry name" value="Glycosyl_Hydrlase_18"/>
</dbReference>
<dbReference type="PROSITE" id="PS51257">
    <property type="entry name" value="PROKAR_LIPOPROTEIN"/>
    <property type="match status" value="1"/>
</dbReference>
<dbReference type="InterPro" id="IPR001223">
    <property type="entry name" value="Glyco_hydro18_cat"/>
</dbReference>
<organism evidence="9 10">
    <name type="scientific">Alistipes timonensis JC136</name>
    <dbReference type="NCBI Taxonomy" id="1033731"/>
    <lineage>
        <taxon>Bacteria</taxon>
        <taxon>Pseudomonadati</taxon>
        <taxon>Bacteroidota</taxon>
        <taxon>Bacteroidia</taxon>
        <taxon>Bacteroidales</taxon>
        <taxon>Rikenellaceae</taxon>
        <taxon>Alistipes</taxon>
    </lineage>
</organism>
<keyword evidence="3 5" id="KW-0378">Hydrolase</keyword>